<dbReference type="Proteomes" id="UP000006866">
    <property type="component" value="Chromosome"/>
</dbReference>
<evidence type="ECO:0000313" key="9">
    <source>
        <dbReference type="Proteomes" id="UP000006866"/>
    </source>
</evidence>
<reference evidence="9" key="1">
    <citation type="submission" date="2010-10" db="EMBL/GenBank/DDBJ databases">
        <title>The complete genome of Halanaerobium praevalens DSM 2228.</title>
        <authorList>
            <consortium name="US DOE Joint Genome Institute (JGI-PGF)"/>
            <person name="Lucas S."/>
            <person name="Copeland A."/>
            <person name="Lapidus A."/>
            <person name="Glavina del Rio T."/>
            <person name="Dalin E."/>
            <person name="Tice H."/>
            <person name="Bruce D."/>
            <person name="Goodwin L."/>
            <person name="Pitluck S."/>
            <person name="Kyrpides N."/>
            <person name="Mavromatis K."/>
            <person name="Ivanova N."/>
            <person name="Ovchinnikova G."/>
            <person name="Chertkov O."/>
            <person name="Detter J.C."/>
            <person name="Han C."/>
            <person name="Larimer F."/>
            <person name="Land M."/>
            <person name="Hauser L."/>
            <person name="Markowitz V."/>
            <person name="Cheng J.-F."/>
            <person name="Hugenholtz P."/>
            <person name="Woyke T."/>
            <person name="Wu D."/>
            <person name="Tindall B."/>
            <person name="Pomrenke H.G."/>
            <person name="Brambilla E."/>
            <person name="Klenk H.-P."/>
            <person name="Eisen J.A."/>
        </authorList>
    </citation>
    <scope>NUCLEOTIDE SEQUENCE [LARGE SCALE GENOMIC DNA]</scope>
    <source>
        <strain evidence="9">ATCC 33744 / DSM 2228 / GSL</strain>
    </source>
</reference>
<dbReference type="eggNOG" id="COG0186">
    <property type="taxonomic scope" value="Bacteria"/>
</dbReference>
<dbReference type="PANTHER" id="PTHR10744">
    <property type="entry name" value="40S RIBOSOMAL PROTEIN S11 FAMILY MEMBER"/>
    <property type="match status" value="1"/>
</dbReference>
<dbReference type="InterPro" id="IPR019984">
    <property type="entry name" value="Ribosomal_uS17_bact/chlr"/>
</dbReference>
<dbReference type="GO" id="GO:0022627">
    <property type="term" value="C:cytosolic small ribosomal subunit"/>
    <property type="evidence" value="ECO:0007669"/>
    <property type="project" value="UniProtKB-UniRule"/>
</dbReference>
<evidence type="ECO:0000256" key="7">
    <source>
        <dbReference type="RuleBase" id="RU003872"/>
    </source>
</evidence>
<comment type="subunit">
    <text evidence="6">Part of the 30S ribosomal subunit.</text>
</comment>
<evidence type="ECO:0000256" key="4">
    <source>
        <dbReference type="ARBA" id="ARBA00022980"/>
    </source>
</evidence>
<dbReference type="SUPFAM" id="SSF50249">
    <property type="entry name" value="Nucleic acid-binding proteins"/>
    <property type="match status" value="1"/>
</dbReference>
<dbReference type="NCBIfam" id="TIGR03635">
    <property type="entry name" value="uS17_bact"/>
    <property type="match status" value="1"/>
</dbReference>
<accession>E3DPW2</accession>
<dbReference type="InterPro" id="IPR019979">
    <property type="entry name" value="Ribosomal_uS17_CS"/>
</dbReference>
<comment type="similarity">
    <text evidence="1 6 7">Belongs to the universal ribosomal protein uS17 family.</text>
</comment>
<sequence>MERNNRKERKGVVVSDKRDKTITVAVERRTQHPKYKRIVKKTKKYTAHDEENICNEGDIVTIMETRPLSKTKRWRLVEIIEKAK</sequence>
<dbReference type="STRING" id="572479.Hprae_1678"/>
<dbReference type="Pfam" id="PF00366">
    <property type="entry name" value="Ribosomal_S17"/>
    <property type="match status" value="1"/>
</dbReference>
<dbReference type="EMBL" id="CP002175">
    <property type="protein sequence ID" value="ADO77804.1"/>
    <property type="molecule type" value="Genomic_DNA"/>
</dbReference>
<dbReference type="OrthoDB" id="9811714at2"/>
<dbReference type="InterPro" id="IPR000266">
    <property type="entry name" value="Ribosomal_uS17"/>
</dbReference>
<dbReference type="FunFam" id="2.40.50.140:FF:000123">
    <property type="entry name" value="30S ribosomal protein S17"/>
    <property type="match status" value="1"/>
</dbReference>
<organism evidence="8 9">
    <name type="scientific">Halanaerobium praevalens (strain ATCC 33744 / DSM 2228 / GSL)</name>
    <dbReference type="NCBI Taxonomy" id="572479"/>
    <lineage>
        <taxon>Bacteria</taxon>
        <taxon>Bacillati</taxon>
        <taxon>Bacillota</taxon>
        <taxon>Clostridia</taxon>
        <taxon>Halanaerobiales</taxon>
        <taxon>Halanaerobiaceae</taxon>
        <taxon>Halanaerobium</taxon>
    </lineage>
</organism>
<keyword evidence="4 6" id="KW-0689">Ribosomal protein</keyword>
<name>E3DPW2_HALPG</name>
<dbReference type="CDD" id="cd00364">
    <property type="entry name" value="Ribosomal_uS17"/>
    <property type="match status" value="1"/>
</dbReference>
<evidence type="ECO:0000256" key="3">
    <source>
        <dbReference type="ARBA" id="ARBA00022884"/>
    </source>
</evidence>
<protein>
    <recommendedName>
        <fullName evidence="6">Small ribosomal subunit protein uS17</fullName>
    </recommendedName>
</protein>
<evidence type="ECO:0000256" key="1">
    <source>
        <dbReference type="ARBA" id="ARBA00010254"/>
    </source>
</evidence>
<keyword evidence="3 6" id="KW-0694">RNA-binding</keyword>
<keyword evidence="5 6" id="KW-0687">Ribonucleoprotein</keyword>
<dbReference type="PROSITE" id="PS00056">
    <property type="entry name" value="RIBOSOMAL_S17"/>
    <property type="match status" value="1"/>
</dbReference>
<dbReference type="GO" id="GO:0019843">
    <property type="term" value="F:rRNA binding"/>
    <property type="evidence" value="ECO:0007669"/>
    <property type="project" value="UniProtKB-UniRule"/>
</dbReference>
<dbReference type="PRINTS" id="PR00973">
    <property type="entry name" value="RIBOSOMALS17"/>
</dbReference>
<evidence type="ECO:0000256" key="2">
    <source>
        <dbReference type="ARBA" id="ARBA00022730"/>
    </source>
</evidence>
<dbReference type="AlphaFoldDB" id="E3DPW2"/>
<dbReference type="GO" id="GO:0003735">
    <property type="term" value="F:structural constituent of ribosome"/>
    <property type="evidence" value="ECO:0007669"/>
    <property type="project" value="UniProtKB-UniRule"/>
</dbReference>
<dbReference type="PATRIC" id="fig|572479.3.peg.1706"/>
<gene>
    <name evidence="6" type="primary">rpsQ</name>
    <name evidence="8" type="ordered locus">Hprae_1678</name>
</gene>
<reference evidence="8 9" key="2">
    <citation type="journal article" date="2011" name="Stand. Genomic Sci.">
        <title>Complete genome sequence of the extremely halophilic Halanaerobium praevalens type strain (GSL).</title>
        <authorList>
            <person name="Ivanova N."/>
            <person name="Sikorski J."/>
            <person name="Chertkov O."/>
            <person name="Nolan M."/>
            <person name="Lucas S."/>
            <person name="Hammon N."/>
            <person name="Deshpande S."/>
            <person name="Cheng J.F."/>
            <person name="Tapia R."/>
            <person name="Han C."/>
            <person name="Goodwin L."/>
            <person name="Pitluck S."/>
            <person name="Huntemann M."/>
            <person name="Liolios K."/>
            <person name="Pagani I."/>
            <person name="Mavromatis K."/>
            <person name="Ovchinikova G."/>
            <person name="Pati A."/>
            <person name="Chen A."/>
            <person name="Palaniappan K."/>
            <person name="Land M."/>
            <person name="Hauser L."/>
            <person name="Brambilla E.M."/>
            <person name="Kannan K.P."/>
            <person name="Rohde M."/>
            <person name="Tindall B.J."/>
            <person name="Goker M."/>
            <person name="Detter J.C."/>
            <person name="Woyke T."/>
            <person name="Bristow J."/>
            <person name="Eisen J.A."/>
            <person name="Markowitz V."/>
            <person name="Hugenholtz P."/>
            <person name="Kyrpides N.C."/>
            <person name="Klenk H.P."/>
            <person name="Lapidus A."/>
        </authorList>
    </citation>
    <scope>NUCLEOTIDE SEQUENCE [LARGE SCALE GENOMIC DNA]</scope>
    <source>
        <strain evidence="9">ATCC 33744 / DSM 2228 / GSL</strain>
    </source>
</reference>
<dbReference type="KEGG" id="hpk:Hprae_1678"/>
<dbReference type="PANTHER" id="PTHR10744:SF1">
    <property type="entry name" value="SMALL RIBOSOMAL SUBUNIT PROTEIN US17M"/>
    <property type="match status" value="1"/>
</dbReference>
<proteinExistence type="inferred from homology"/>
<dbReference type="RefSeq" id="WP_014553822.1">
    <property type="nucleotide sequence ID" value="NC_017455.1"/>
</dbReference>
<dbReference type="HOGENOM" id="CLU_073626_1_0_9"/>
<comment type="function">
    <text evidence="6">One of the primary rRNA binding proteins, it binds specifically to the 5'-end of 16S ribosomal RNA.</text>
</comment>
<dbReference type="GO" id="GO:0006412">
    <property type="term" value="P:translation"/>
    <property type="evidence" value="ECO:0007669"/>
    <property type="project" value="UniProtKB-UniRule"/>
</dbReference>
<evidence type="ECO:0000256" key="5">
    <source>
        <dbReference type="ARBA" id="ARBA00023274"/>
    </source>
</evidence>
<dbReference type="Gene3D" id="2.40.50.140">
    <property type="entry name" value="Nucleic acid-binding proteins"/>
    <property type="match status" value="1"/>
</dbReference>
<dbReference type="NCBIfam" id="NF004123">
    <property type="entry name" value="PRK05610.1"/>
    <property type="match status" value="1"/>
</dbReference>
<keyword evidence="2 6" id="KW-0699">rRNA-binding</keyword>
<keyword evidence="9" id="KW-1185">Reference proteome</keyword>
<dbReference type="InterPro" id="IPR012340">
    <property type="entry name" value="NA-bd_OB-fold"/>
</dbReference>
<evidence type="ECO:0000256" key="6">
    <source>
        <dbReference type="HAMAP-Rule" id="MF_01345"/>
    </source>
</evidence>
<evidence type="ECO:0000313" key="8">
    <source>
        <dbReference type="EMBL" id="ADO77804.1"/>
    </source>
</evidence>
<dbReference type="HAMAP" id="MF_01345_B">
    <property type="entry name" value="Ribosomal_uS17_B"/>
    <property type="match status" value="1"/>
</dbReference>